<dbReference type="InterPro" id="IPR029061">
    <property type="entry name" value="THDP-binding"/>
</dbReference>
<comment type="subunit">
    <text evidence="7">Homodimer.</text>
</comment>
<dbReference type="GO" id="GO:0030145">
    <property type="term" value="F:manganese ion binding"/>
    <property type="evidence" value="ECO:0007669"/>
    <property type="project" value="UniProtKB-UniRule"/>
</dbReference>
<sequence>MKQSTMNRVWAKLVLMSLQRAGVTDVCIAPGSRSTPLTLEAEALREEGALPLNLHTHFDERGLGFLALGLAKASEKPVAVIVTSGTAVANLLPAVAESRLTREKLILLTADRPTELIQCGANQAISQRGIFGDHADTVCDLPSPSELTTPAWLLSTLDESLHQQSLAGGSLHINCPYPEPLYGELEDTSEYLAPVAEWLRGQTPYLSFVSAYDDELVLSASFINEKWYAAQQKKGVLIVGRVNRKDRAAIQALADKLAWPILCDPQAGMGSDFAGFDGWMQNPACAEFLAQAESVLQFGARLVSKRLGQFLDGFHGEYWLVDEHPGRLDPRHRKATRIIGRPVSIASQLSDTASEILHADWAAALSLASKAYLECVNQHALKNEQLSELAMAADFPHWLHENSDVFIGNSLAIRLLDMCVRLPELHVYANRGASGIDGLIATASGVQRAQQKPMVCLMGDTSALYDLNSLALLAHNPYPLVVIVVNNDGGGIFDMLPVPQQSKDAFYRMPHGFEFSHAAAMFGLQYQCPTTLEAARFACLEGQKHAGTTLIELRVPAGESGAHLNALFTDIAKTSLF</sequence>
<evidence type="ECO:0000256" key="1">
    <source>
        <dbReference type="ARBA" id="ARBA00022428"/>
    </source>
</evidence>
<dbReference type="InterPro" id="IPR012001">
    <property type="entry name" value="Thiamin_PyroP_enz_TPP-bd_dom"/>
</dbReference>
<dbReference type="UniPathway" id="UPA00079"/>
<dbReference type="GO" id="GO:0000287">
    <property type="term" value="F:magnesium ion binding"/>
    <property type="evidence" value="ECO:0007669"/>
    <property type="project" value="UniProtKB-UniRule"/>
</dbReference>
<dbReference type="GO" id="GO:0030976">
    <property type="term" value="F:thiamine pyrophosphate binding"/>
    <property type="evidence" value="ECO:0007669"/>
    <property type="project" value="UniProtKB-UniRule"/>
</dbReference>
<keyword evidence="4 7" id="KW-0460">Magnesium</keyword>
<dbReference type="GeneID" id="35871929"/>
<keyword evidence="1 7" id="KW-0474">Menaquinone biosynthesis</keyword>
<dbReference type="Pfam" id="PF02775">
    <property type="entry name" value="TPP_enzyme_C"/>
    <property type="match status" value="1"/>
</dbReference>
<dbReference type="Pfam" id="PF16582">
    <property type="entry name" value="TPP_enzyme_M_2"/>
    <property type="match status" value="1"/>
</dbReference>
<evidence type="ECO:0000259" key="9">
    <source>
        <dbReference type="Pfam" id="PF02776"/>
    </source>
</evidence>
<dbReference type="PANTHER" id="PTHR42916">
    <property type="entry name" value="2-SUCCINYL-5-ENOLPYRUVYL-6-HYDROXY-3-CYCLOHEXENE-1-CARBOXYLATE SYNTHASE"/>
    <property type="match status" value="1"/>
</dbReference>
<comment type="cofactor">
    <cofactor evidence="7">
        <name>thiamine diphosphate</name>
        <dbReference type="ChEBI" id="CHEBI:58937"/>
    </cofactor>
    <text evidence="7">Binds 1 thiamine pyrophosphate per subunit.</text>
</comment>
<dbReference type="PIRSF" id="PIRSF004983">
    <property type="entry name" value="MenD"/>
    <property type="match status" value="1"/>
</dbReference>
<dbReference type="Gene3D" id="3.40.50.970">
    <property type="match status" value="2"/>
</dbReference>
<evidence type="ECO:0000256" key="3">
    <source>
        <dbReference type="ARBA" id="ARBA00022723"/>
    </source>
</evidence>
<evidence type="ECO:0000256" key="7">
    <source>
        <dbReference type="HAMAP-Rule" id="MF_01659"/>
    </source>
</evidence>
<keyword evidence="2 7" id="KW-0808">Transferase</keyword>
<dbReference type="SUPFAM" id="SSF52518">
    <property type="entry name" value="Thiamin diphosphate-binding fold (THDP-binding)"/>
    <property type="match status" value="2"/>
</dbReference>
<comment type="function">
    <text evidence="7">Catalyzes the thiamine diphosphate-dependent decarboxylation of 2-oxoglutarate and the subsequent addition of the resulting succinic semialdehyde-thiamine pyrophosphate anion to isochorismate to yield 2-succinyl-5-enolpyruvyl-6-hydroxy-3-cyclohexene-1-carboxylate (SEPHCHC).</text>
</comment>
<comment type="cofactor">
    <cofactor evidence="7">
        <name>Mg(2+)</name>
        <dbReference type="ChEBI" id="CHEBI:18420"/>
    </cofactor>
    <cofactor evidence="7">
        <name>Mn(2+)</name>
        <dbReference type="ChEBI" id="CHEBI:29035"/>
    </cofactor>
</comment>
<dbReference type="InterPro" id="IPR032264">
    <property type="entry name" value="MenD_middle"/>
</dbReference>
<dbReference type="HAMAP" id="MF_01659">
    <property type="entry name" value="MenD"/>
    <property type="match status" value="1"/>
</dbReference>
<dbReference type="GO" id="GO:0070204">
    <property type="term" value="F:2-succinyl-5-enolpyruvyl-6-hydroxy-3-cyclohexene-1-carboxylic-acid synthase activity"/>
    <property type="evidence" value="ECO:0007669"/>
    <property type="project" value="UniProtKB-UniRule"/>
</dbReference>
<dbReference type="Gene3D" id="3.40.50.1220">
    <property type="entry name" value="TPP-binding domain"/>
    <property type="match status" value="1"/>
</dbReference>
<dbReference type="GO" id="GO:0009234">
    <property type="term" value="P:menaquinone biosynthetic process"/>
    <property type="evidence" value="ECO:0007669"/>
    <property type="project" value="UniProtKB-UniRule"/>
</dbReference>
<evidence type="ECO:0000256" key="6">
    <source>
        <dbReference type="ARBA" id="ARBA00023211"/>
    </source>
</evidence>
<dbReference type="InterPro" id="IPR004433">
    <property type="entry name" value="MenaQ_synth_MenD"/>
</dbReference>
<dbReference type="AlphaFoldDB" id="A0A1I5NB80"/>
<evidence type="ECO:0000256" key="5">
    <source>
        <dbReference type="ARBA" id="ARBA00023052"/>
    </source>
</evidence>
<dbReference type="PANTHER" id="PTHR42916:SF1">
    <property type="entry name" value="PROTEIN PHYLLO, CHLOROPLASTIC"/>
    <property type="match status" value="1"/>
</dbReference>
<comment type="catalytic activity">
    <reaction evidence="7">
        <text>isochorismate + 2-oxoglutarate + H(+) = 5-enolpyruvoyl-6-hydroxy-2-succinyl-cyclohex-3-ene-1-carboxylate + CO2</text>
        <dbReference type="Rhea" id="RHEA:25593"/>
        <dbReference type="ChEBI" id="CHEBI:15378"/>
        <dbReference type="ChEBI" id="CHEBI:16526"/>
        <dbReference type="ChEBI" id="CHEBI:16810"/>
        <dbReference type="ChEBI" id="CHEBI:29780"/>
        <dbReference type="ChEBI" id="CHEBI:58818"/>
        <dbReference type="EC" id="2.2.1.9"/>
    </reaction>
</comment>
<name>A0A1I5NB80_9GAMM</name>
<comment type="pathway">
    <text evidence="7">Quinol/quinone metabolism; menaquinone biosynthesis.</text>
</comment>
<dbReference type="EC" id="2.2.1.9" evidence="7"/>
<proteinExistence type="inferred from homology"/>
<dbReference type="EMBL" id="FOWR01000009">
    <property type="protein sequence ID" value="SFP19125.1"/>
    <property type="molecule type" value="Genomic_DNA"/>
</dbReference>
<dbReference type="STRING" id="1121869.SAMN03084138_01558"/>
<keyword evidence="5 7" id="KW-0786">Thiamine pyrophosphate</keyword>
<evidence type="ECO:0000256" key="2">
    <source>
        <dbReference type="ARBA" id="ARBA00022679"/>
    </source>
</evidence>
<dbReference type="Proteomes" id="UP000182692">
    <property type="component" value="Unassembled WGS sequence"/>
</dbReference>
<gene>
    <name evidence="7" type="primary">menD</name>
    <name evidence="11" type="ORF">SAMN03084138_01558</name>
</gene>
<protein>
    <recommendedName>
        <fullName evidence="7">2-succinyl-5-enolpyruvyl-6-hydroxy-3-cyclohexene-1-carboxylate synthase</fullName>
        <shortName evidence="7">SEPHCHC synthase</shortName>
        <ecNumber evidence="7">2.2.1.9</ecNumber>
    </recommendedName>
    <alternativeName>
        <fullName evidence="7">Menaquinone biosynthesis protein MenD</fullName>
    </alternativeName>
</protein>
<dbReference type="NCBIfam" id="TIGR00173">
    <property type="entry name" value="menD"/>
    <property type="match status" value="1"/>
</dbReference>
<feature type="domain" description="Menaquinone biosynthesis protein MenD middle" evidence="10">
    <location>
        <begin position="190"/>
        <end position="407"/>
    </location>
</feature>
<evidence type="ECO:0000259" key="8">
    <source>
        <dbReference type="Pfam" id="PF02775"/>
    </source>
</evidence>
<evidence type="ECO:0000256" key="4">
    <source>
        <dbReference type="ARBA" id="ARBA00022842"/>
    </source>
</evidence>
<keyword evidence="6 7" id="KW-0464">Manganese</keyword>
<dbReference type="SUPFAM" id="SSF52467">
    <property type="entry name" value="DHS-like NAD/FAD-binding domain"/>
    <property type="match status" value="1"/>
</dbReference>
<dbReference type="Pfam" id="PF02776">
    <property type="entry name" value="TPP_enzyme_N"/>
    <property type="match status" value="1"/>
</dbReference>
<feature type="domain" description="Thiamine pyrophosphate enzyme TPP-binding" evidence="8">
    <location>
        <begin position="430"/>
        <end position="552"/>
    </location>
</feature>
<dbReference type="InterPro" id="IPR011766">
    <property type="entry name" value="TPP_enzyme_TPP-bd"/>
</dbReference>
<evidence type="ECO:0000259" key="10">
    <source>
        <dbReference type="Pfam" id="PF16582"/>
    </source>
</evidence>
<dbReference type="UniPathway" id="UPA01057">
    <property type="reaction ID" value="UER00164"/>
</dbReference>
<dbReference type="CDD" id="cd07037">
    <property type="entry name" value="TPP_PYR_MenD"/>
    <property type="match status" value="1"/>
</dbReference>
<dbReference type="CDD" id="cd02009">
    <property type="entry name" value="TPP_SHCHC_synthase"/>
    <property type="match status" value="1"/>
</dbReference>
<comment type="similarity">
    <text evidence="7">Belongs to the TPP enzyme family. MenD subfamily.</text>
</comment>
<evidence type="ECO:0000313" key="11">
    <source>
        <dbReference type="EMBL" id="SFP19125.1"/>
    </source>
</evidence>
<dbReference type="RefSeq" id="WP_074926393.1">
    <property type="nucleotide sequence ID" value="NZ_FOWR01000009.1"/>
</dbReference>
<keyword evidence="3 7" id="KW-0479">Metal-binding</keyword>
<reference evidence="11 12" key="1">
    <citation type="submission" date="2016-10" db="EMBL/GenBank/DDBJ databases">
        <authorList>
            <person name="de Groot N.N."/>
        </authorList>
    </citation>
    <scope>NUCLEOTIDE SEQUENCE [LARGE SCALE GENOMIC DNA]</scope>
    <source>
        <strain evidence="11 12">DSM 15893</strain>
    </source>
</reference>
<feature type="domain" description="Thiamine pyrophosphate enzyme N-terminal TPP-binding" evidence="9">
    <location>
        <begin position="11"/>
        <end position="125"/>
    </location>
</feature>
<organism evidence="11 12">
    <name type="scientific">Enterovibrio norvegicus DSM 15893</name>
    <dbReference type="NCBI Taxonomy" id="1121869"/>
    <lineage>
        <taxon>Bacteria</taxon>
        <taxon>Pseudomonadati</taxon>
        <taxon>Pseudomonadota</taxon>
        <taxon>Gammaproteobacteria</taxon>
        <taxon>Vibrionales</taxon>
        <taxon>Vibrionaceae</taxon>
        <taxon>Enterovibrio</taxon>
    </lineage>
</organism>
<dbReference type="InterPro" id="IPR029035">
    <property type="entry name" value="DHS-like_NAD/FAD-binding_dom"/>
</dbReference>
<accession>A0A1I5NB80</accession>
<evidence type="ECO:0000313" key="12">
    <source>
        <dbReference type="Proteomes" id="UP000182692"/>
    </source>
</evidence>
<dbReference type="OrthoDB" id="9791859at2"/>
<comment type="pathway">
    <text evidence="7">Quinol/quinone metabolism; 1,4-dihydroxy-2-naphthoate biosynthesis; 1,4-dihydroxy-2-naphthoate from chorismate: step 2/7.</text>
</comment>